<gene>
    <name evidence="4" type="primary">LOC104726007</name>
    <name evidence="3" type="synonym">LOC104726010</name>
</gene>
<evidence type="ECO:0000313" key="4">
    <source>
        <dbReference type="RefSeq" id="XP_019088729.1"/>
    </source>
</evidence>
<keyword evidence="1" id="KW-0732">Signal</keyword>
<name>A0ABM1QPP1_CAMSA</name>
<proteinExistence type="predicted"/>
<reference evidence="3 4" key="3">
    <citation type="submission" date="2025-05" db="UniProtKB">
        <authorList>
            <consortium name="RefSeq"/>
        </authorList>
    </citation>
    <scope>IDENTIFICATION</scope>
    <source>
        <tissue evidence="3 4">Leaf</tissue>
    </source>
</reference>
<keyword evidence="2" id="KW-1185">Reference proteome</keyword>
<dbReference type="RefSeq" id="XP_019088727.1">
    <property type="nucleotide sequence ID" value="XM_019233182.1"/>
</dbReference>
<protein>
    <submittedName>
        <fullName evidence="4">Uncharacterized protein LOC104726007 isoform X1</fullName>
    </submittedName>
    <submittedName>
        <fullName evidence="3">Uncharacterized protein LOC104726010 isoform X1</fullName>
    </submittedName>
</protein>
<reference evidence="2" key="1">
    <citation type="journal article" date="1997" name="Nucleic Acids Res.">
        <title>tRNAscan-SE: a program for improved detection of transfer RNA genes in genomic sequence.</title>
        <authorList>
            <person name="Lowe T.M."/>
            <person name="Eddy S.R."/>
        </authorList>
    </citation>
    <scope>NUCLEOTIDE SEQUENCE [LARGE SCALE GENOMIC DNA]</scope>
    <source>
        <strain evidence="2">r\DH55</strain>
    </source>
</reference>
<feature type="signal peptide" evidence="1">
    <location>
        <begin position="1"/>
        <end position="27"/>
    </location>
</feature>
<dbReference type="GeneID" id="104726007"/>
<accession>A0ABM1QPP1</accession>
<dbReference type="RefSeq" id="XP_019088729.1">
    <property type="nucleotide sequence ID" value="XM_019233184.1"/>
</dbReference>
<sequence>MTSSMVSSMVLFLLILLVFPHMDKALGAQEEVKKQSGAGAEEIYHPSGFGSGIFRRIIKSCPHIFPICRGDIHIPDIHIPPPPHMPLKGRIDPADQLVRKCLKDPKCRAYCKKNPKYCHALICKTYPKAKICRPGHV</sequence>
<feature type="chain" id="PRO_5045023000" evidence="1">
    <location>
        <begin position="28"/>
        <end position="137"/>
    </location>
</feature>
<organism evidence="2 4">
    <name type="scientific">Camelina sativa</name>
    <name type="common">False flax</name>
    <name type="synonym">Myagrum sativum</name>
    <dbReference type="NCBI Taxonomy" id="90675"/>
    <lineage>
        <taxon>Eukaryota</taxon>
        <taxon>Viridiplantae</taxon>
        <taxon>Streptophyta</taxon>
        <taxon>Embryophyta</taxon>
        <taxon>Tracheophyta</taxon>
        <taxon>Spermatophyta</taxon>
        <taxon>Magnoliopsida</taxon>
        <taxon>eudicotyledons</taxon>
        <taxon>Gunneridae</taxon>
        <taxon>Pentapetalae</taxon>
        <taxon>rosids</taxon>
        <taxon>malvids</taxon>
        <taxon>Brassicales</taxon>
        <taxon>Brassicaceae</taxon>
        <taxon>Camelineae</taxon>
        <taxon>Camelina</taxon>
    </lineage>
</organism>
<evidence type="ECO:0000313" key="2">
    <source>
        <dbReference type="Proteomes" id="UP000694864"/>
    </source>
</evidence>
<reference evidence="2" key="2">
    <citation type="journal article" date="2014" name="Nat. Commun.">
        <title>The emerging biofuel crop Camelina sativa retains a highly undifferentiated hexaploid genome structure.</title>
        <authorList>
            <person name="Kagale S."/>
            <person name="Koh C."/>
            <person name="Nixon J."/>
            <person name="Bollina V."/>
            <person name="Clarke W.E."/>
            <person name="Tuteja R."/>
            <person name="Spillane C."/>
            <person name="Robinson S.J."/>
            <person name="Links M.G."/>
            <person name="Clarke C."/>
            <person name="Higgins E.E."/>
            <person name="Huebert T."/>
            <person name="Sharpe A.G."/>
            <person name="Parkin I.A."/>
        </authorList>
    </citation>
    <scope>NUCLEOTIDE SEQUENCE [LARGE SCALE GENOMIC DNA]</scope>
    <source>
        <strain evidence="2">r\DH55</strain>
    </source>
</reference>
<evidence type="ECO:0000256" key="1">
    <source>
        <dbReference type="SAM" id="SignalP"/>
    </source>
</evidence>
<evidence type="ECO:0000313" key="3">
    <source>
        <dbReference type="RefSeq" id="XP_019088727.1"/>
    </source>
</evidence>
<dbReference type="Proteomes" id="UP000694864">
    <property type="component" value="Chromosome 11"/>
</dbReference>
<dbReference type="GeneID" id="104726010"/>